<dbReference type="InterPro" id="IPR050482">
    <property type="entry name" value="Sensor_HK_TwoCompSys"/>
</dbReference>
<proteinExistence type="predicted"/>
<keyword evidence="8" id="KW-0902">Two-component regulatory system</keyword>
<comment type="caution">
    <text evidence="11">The sequence shown here is derived from an EMBL/GenBank/DDBJ whole genome shotgun (WGS) entry which is preliminary data.</text>
</comment>
<evidence type="ECO:0000259" key="10">
    <source>
        <dbReference type="PROSITE" id="PS50109"/>
    </source>
</evidence>
<dbReference type="GO" id="GO:0016020">
    <property type="term" value="C:membrane"/>
    <property type="evidence" value="ECO:0007669"/>
    <property type="project" value="InterPro"/>
</dbReference>
<evidence type="ECO:0000256" key="9">
    <source>
        <dbReference type="SAM" id="Coils"/>
    </source>
</evidence>
<dbReference type="Pfam" id="PF07730">
    <property type="entry name" value="HisKA_3"/>
    <property type="match status" value="1"/>
</dbReference>
<sequence>MKEFYESERNFFQQMFERAIDAYIVLNKDLKITYMNHTAREWFGEIDAWREAFCGDVVHCQTESGVSMSSTHCLGCVVRDLHTSLGDRQMMVTKKNGDTISVSISYSYIPVSDDDMRILMSLRDISVQKRWENERLVNETLRFTLEERERIARDLHDTVAQNLAYATMQLKLLRKAQKDVPEAKDLNDQLQAITEVLDDSIKELRNSLYDLNFELDTDLIDFIRDVAAKLNARTGITVETYVSEDHTPWPKRIEVQLARIVQEILTNIRKHAQATRVVIHIERVKEHLSIRIRDNGRGFIVEEAENRKGHYGLRSIKERCRLIGGQAAVESEPGKGAVWRIVISADPSQVPLVLPQINREPLRTSM</sequence>
<dbReference type="EC" id="2.7.13.3" evidence="2"/>
<keyword evidence="5" id="KW-0547">Nucleotide-binding</keyword>
<feature type="domain" description="Histidine kinase" evidence="10">
    <location>
        <begin position="150"/>
        <end position="347"/>
    </location>
</feature>
<dbReference type="Pfam" id="PF13188">
    <property type="entry name" value="PAS_8"/>
    <property type="match status" value="1"/>
</dbReference>
<evidence type="ECO:0000256" key="3">
    <source>
        <dbReference type="ARBA" id="ARBA00022553"/>
    </source>
</evidence>
<keyword evidence="4" id="KW-0808">Transferase</keyword>
<comment type="catalytic activity">
    <reaction evidence="1">
        <text>ATP + protein L-histidine = ADP + protein N-phospho-L-histidine.</text>
        <dbReference type="EC" id="2.7.13.3"/>
    </reaction>
</comment>
<keyword evidence="7" id="KW-0067">ATP-binding</keyword>
<dbReference type="CDD" id="cd16917">
    <property type="entry name" value="HATPase_UhpB-NarQ-NarX-like"/>
    <property type="match status" value="1"/>
</dbReference>
<dbReference type="PANTHER" id="PTHR24421">
    <property type="entry name" value="NITRATE/NITRITE SENSOR PROTEIN NARX-RELATED"/>
    <property type="match status" value="1"/>
</dbReference>
<evidence type="ECO:0000313" key="12">
    <source>
        <dbReference type="Proteomes" id="UP000245380"/>
    </source>
</evidence>
<dbReference type="SUPFAM" id="SSF55785">
    <property type="entry name" value="PYP-like sensor domain (PAS domain)"/>
    <property type="match status" value="1"/>
</dbReference>
<evidence type="ECO:0000256" key="6">
    <source>
        <dbReference type="ARBA" id="ARBA00022777"/>
    </source>
</evidence>
<dbReference type="InterPro" id="IPR000014">
    <property type="entry name" value="PAS"/>
</dbReference>
<dbReference type="PANTHER" id="PTHR24421:SF10">
    <property type="entry name" value="NITRATE_NITRITE SENSOR PROTEIN NARQ"/>
    <property type="match status" value="1"/>
</dbReference>
<dbReference type="InterPro" id="IPR035965">
    <property type="entry name" value="PAS-like_dom_sf"/>
</dbReference>
<dbReference type="Proteomes" id="UP000245380">
    <property type="component" value="Unassembled WGS sequence"/>
</dbReference>
<dbReference type="EMBL" id="MPDK01000004">
    <property type="protein sequence ID" value="PWI58364.1"/>
    <property type="molecule type" value="Genomic_DNA"/>
</dbReference>
<dbReference type="SUPFAM" id="SSF55874">
    <property type="entry name" value="ATPase domain of HSP90 chaperone/DNA topoisomerase II/histidine kinase"/>
    <property type="match status" value="1"/>
</dbReference>
<keyword evidence="6" id="KW-0418">Kinase</keyword>
<dbReference type="Gene3D" id="3.30.565.10">
    <property type="entry name" value="Histidine kinase-like ATPase, C-terminal domain"/>
    <property type="match status" value="1"/>
</dbReference>
<name>A0A2U3DAQ5_SULT2</name>
<evidence type="ECO:0000256" key="5">
    <source>
        <dbReference type="ARBA" id="ARBA00022741"/>
    </source>
</evidence>
<dbReference type="GO" id="GO:0046983">
    <property type="term" value="F:protein dimerization activity"/>
    <property type="evidence" value="ECO:0007669"/>
    <property type="project" value="InterPro"/>
</dbReference>
<dbReference type="Gene3D" id="1.20.5.1930">
    <property type="match status" value="1"/>
</dbReference>
<gene>
    <name evidence="11" type="ORF">BM613_03865</name>
</gene>
<evidence type="ECO:0000313" key="11">
    <source>
        <dbReference type="EMBL" id="PWI58364.1"/>
    </source>
</evidence>
<keyword evidence="3" id="KW-0597">Phosphoprotein</keyword>
<keyword evidence="12" id="KW-1185">Reference proteome</keyword>
<feature type="coiled-coil region" evidence="9">
    <location>
        <begin position="173"/>
        <end position="203"/>
    </location>
</feature>
<dbReference type="InterPro" id="IPR005467">
    <property type="entry name" value="His_kinase_dom"/>
</dbReference>
<dbReference type="Pfam" id="PF02518">
    <property type="entry name" value="HATPase_c"/>
    <property type="match status" value="1"/>
</dbReference>
<evidence type="ECO:0000256" key="8">
    <source>
        <dbReference type="ARBA" id="ARBA00023012"/>
    </source>
</evidence>
<dbReference type="GO" id="GO:0005524">
    <property type="term" value="F:ATP binding"/>
    <property type="evidence" value="ECO:0007669"/>
    <property type="project" value="UniProtKB-KW"/>
</dbReference>
<dbReference type="OrthoDB" id="9781904at2"/>
<evidence type="ECO:0000256" key="7">
    <source>
        <dbReference type="ARBA" id="ARBA00022840"/>
    </source>
</evidence>
<dbReference type="InterPro" id="IPR036890">
    <property type="entry name" value="HATPase_C_sf"/>
</dbReference>
<organism evidence="11 12">
    <name type="scientific">Sulfoacidibacillus thermotolerans</name>
    <name type="common">Acidibacillus sulfuroxidans</name>
    <dbReference type="NCBI Taxonomy" id="1765684"/>
    <lineage>
        <taxon>Bacteria</taxon>
        <taxon>Bacillati</taxon>
        <taxon>Bacillota</taxon>
        <taxon>Bacilli</taxon>
        <taxon>Bacillales</taxon>
        <taxon>Alicyclobacillaceae</taxon>
        <taxon>Sulfoacidibacillus</taxon>
    </lineage>
</organism>
<evidence type="ECO:0000256" key="1">
    <source>
        <dbReference type="ARBA" id="ARBA00000085"/>
    </source>
</evidence>
<protein>
    <recommendedName>
        <fullName evidence="2">histidine kinase</fullName>
        <ecNumber evidence="2">2.7.13.3</ecNumber>
    </recommendedName>
</protein>
<evidence type="ECO:0000256" key="4">
    <source>
        <dbReference type="ARBA" id="ARBA00022679"/>
    </source>
</evidence>
<dbReference type="InterPro" id="IPR003594">
    <property type="entry name" value="HATPase_dom"/>
</dbReference>
<dbReference type="AlphaFoldDB" id="A0A2U3DAQ5"/>
<dbReference type="SMART" id="SM00387">
    <property type="entry name" value="HATPase_c"/>
    <property type="match status" value="1"/>
</dbReference>
<dbReference type="RefSeq" id="WP_109429868.1">
    <property type="nucleotide sequence ID" value="NZ_MPDK01000004.1"/>
</dbReference>
<keyword evidence="9" id="KW-0175">Coiled coil</keyword>
<dbReference type="Gene3D" id="3.30.450.20">
    <property type="entry name" value="PAS domain"/>
    <property type="match status" value="1"/>
</dbReference>
<dbReference type="InterPro" id="IPR011712">
    <property type="entry name" value="Sig_transdc_His_kin_sub3_dim/P"/>
</dbReference>
<dbReference type="GO" id="GO:0000155">
    <property type="term" value="F:phosphorelay sensor kinase activity"/>
    <property type="evidence" value="ECO:0007669"/>
    <property type="project" value="InterPro"/>
</dbReference>
<evidence type="ECO:0000256" key="2">
    <source>
        <dbReference type="ARBA" id="ARBA00012438"/>
    </source>
</evidence>
<dbReference type="PROSITE" id="PS50109">
    <property type="entry name" value="HIS_KIN"/>
    <property type="match status" value="1"/>
</dbReference>
<accession>A0A2U3DAQ5</accession>
<reference evidence="11 12" key="1">
    <citation type="submission" date="2016-11" db="EMBL/GenBank/DDBJ databases">
        <title>Comparative genomics of Acidibacillus ferroxidans species.</title>
        <authorList>
            <person name="Oliveira G."/>
            <person name="Nunes G."/>
            <person name="Oliveira R."/>
            <person name="Araujo F."/>
            <person name="Salim A."/>
            <person name="Scholte L."/>
            <person name="Morais D."/>
            <person name="Nancucheo I."/>
            <person name="Johnson D.B."/>
            <person name="Grail B."/>
            <person name="Bittencourt J."/>
            <person name="Valadares R."/>
        </authorList>
    </citation>
    <scope>NUCLEOTIDE SEQUENCE [LARGE SCALE GENOMIC DNA]</scope>
    <source>
        <strain evidence="11 12">Y002</strain>
    </source>
</reference>